<evidence type="ECO:0000259" key="9">
    <source>
        <dbReference type="Pfam" id="PF03007"/>
    </source>
</evidence>
<keyword evidence="12" id="KW-1185">Reference proteome</keyword>
<evidence type="ECO:0000256" key="7">
    <source>
        <dbReference type="ARBA" id="ARBA00048109"/>
    </source>
</evidence>
<dbReference type="Pfam" id="PF03007">
    <property type="entry name" value="WS_DGAT_cat"/>
    <property type="match status" value="1"/>
</dbReference>
<dbReference type="GO" id="GO:0047196">
    <property type="term" value="F:long-chain-alcohol O-fatty-acyltransferase activity"/>
    <property type="evidence" value="ECO:0007669"/>
    <property type="project" value="UniProtKB-EC"/>
</dbReference>
<evidence type="ECO:0000256" key="4">
    <source>
        <dbReference type="ARBA" id="ARBA00023315"/>
    </source>
</evidence>
<feature type="domain" description="O-acyltransferase WSD1 C-terminal" evidence="10">
    <location>
        <begin position="344"/>
        <end position="484"/>
    </location>
</feature>
<comment type="caution">
    <text evidence="11">The sequence shown here is derived from an EMBL/GenBank/DDBJ whole genome shotgun (WGS) entry which is preliminary data.</text>
</comment>
<dbReference type="Gene3D" id="3.30.559.10">
    <property type="entry name" value="Chloramphenicol acetyltransferase-like domain"/>
    <property type="match status" value="1"/>
</dbReference>
<dbReference type="GO" id="GO:0005886">
    <property type="term" value="C:plasma membrane"/>
    <property type="evidence" value="ECO:0007669"/>
    <property type="project" value="TreeGrafter"/>
</dbReference>
<keyword evidence="8" id="KW-1133">Transmembrane helix</keyword>
<dbReference type="EMBL" id="JAAPAO010000434">
    <property type="protein sequence ID" value="KAF4659911.1"/>
    <property type="molecule type" value="Genomic_DNA"/>
</dbReference>
<keyword evidence="8" id="KW-0812">Transmembrane</keyword>
<evidence type="ECO:0000256" key="3">
    <source>
        <dbReference type="ARBA" id="ARBA00022679"/>
    </source>
</evidence>
<evidence type="ECO:0000259" key="10">
    <source>
        <dbReference type="Pfam" id="PF06974"/>
    </source>
</evidence>
<dbReference type="GO" id="GO:0019432">
    <property type="term" value="P:triglyceride biosynthetic process"/>
    <property type="evidence" value="ECO:0007669"/>
    <property type="project" value="UniProtKB-UniPathway"/>
</dbReference>
<evidence type="ECO:0000256" key="5">
    <source>
        <dbReference type="ARBA" id="ARBA00024360"/>
    </source>
</evidence>
<feature type="transmembrane region" description="Helical" evidence="8">
    <location>
        <begin position="221"/>
        <end position="246"/>
    </location>
</feature>
<dbReference type="Proteomes" id="UP000591131">
    <property type="component" value="Unassembled WGS sequence"/>
</dbReference>
<dbReference type="PANTHER" id="PTHR31650:SF1">
    <property type="entry name" value="WAX ESTER SYNTHASE_DIACYLGLYCEROL ACYLTRANSFERASE 4-RELATED"/>
    <property type="match status" value="1"/>
</dbReference>
<dbReference type="GO" id="GO:0004144">
    <property type="term" value="F:diacylglycerol O-acyltransferase activity"/>
    <property type="evidence" value="ECO:0007669"/>
    <property type="project" value="UniProtKB-EC"/>
</dbReference>
<dbReference type="Pfam" id="PF06974">
    <property type="entry name" value="WS_DGAT_C"/>
    <property type="match status" value="1"/>
</dbReference>
<evidence type="ECO:0000256" key="6">
    <source>
        <dbReference type="ARBA" id="ARBA00047604"/>
    </source>
</evidence>
<keyword evidence="8" id="KW-0472">Membrane</keyword>
<dbReference type="AlphaFoldDB" id="A0A7J6LLW1"/>
<dbReference type="InterPro" id="IPR023213">
    <property type="entry name" value="CAT-like_dom_sf"/>
</dbReference>
<accession>A0A7J6LLW1</accession>
<comment type="catalytic activity">
    <reaction evidence="7">
        <text>an acyl-CoA + a 1,2-diacyl-sn-glycerol = a triacyl-sn-glycerol + CoA</text>
        <dbReference type="Rhea" id="RHEA:10868"/>
        <dbReference type="ChEBI" id="CHEBI:17815"/>
        <dbReference type="ChEBI" id="CHEBI:57287"/>
        <dbReference type="ChEBI" id="CHEBI:58342"/>
        <dbReference type="ChEBI" id="CHEBI:64615"/>
        <dbReference type="EC" id="2.3.1.20"/>
    </reaction>
</comment>
<feature type="transmembrane region" description="Helical" evidence="8">
    <location>
        <begin position="6"/>
        <end position="32"/>
    </location>
</feature>
<proteinExistence type="inferred from homology"/>
<keyword evidence="4" id="KW-0012">Acyltransferase</keyword>
<evidence type="ECO:0000256" key="8">
    <source>
        <dbReference type="SAM" id="Phobius"/>
    </source>
</evidence>
<dbReference type="PANTHER" id="PTHR31650">
    <property type="entry name" value="O-ACYLTRANSFERASE (WSD1-LIKE) FAMILY PROTEIN"/>
    <property type="match status" value="1"/>
</dbReference>
<comment type="similarity">
    <text evidence="5">In the N-terminal section; belongs to the long-chain O-acyltransferase family.</text>
</comment>
<evidence type="ECO:0008006" key="13">
    <source>
        <dbReference type="Google" id="ProtNLM"/>
    </source>
</evidence>
<dbReference type="UniPathway" id="UPA00282"/>
<sequence length="495" mass="55143">MLTGALLALFSALAASWTALVVLLLSAGFIYYEKSGKKRTPKHVAPGGHLRMTWLEEHMLKNDTFPPSLHSSPTCMVINSAMYFKDGMPEKNKVEKLLQDKLLYFFRFSSVPDFENHTWRAVKVNIEDHVIMHSACADNKALEDEINDVISHALDLTKPAWEVHMIPVENGDDCIIFRSHHSIGDGLSLMTAYESMATTADGSPAKIIPPKKPSAAPKNSFIMAILMGIEYVRSFLALLWACYMPLESSFSFNTPIEHRAGDMRWSGSRRAVLFKPFSLEYVRAITKKTPKKTTINDVLLSATVGAIKAYSGNTVDSKTIMRMLLPFGFEAKLDDMPANDRLTNGFAFCSCDLSKPIRSSDPETRLMATNKTMNGVKHSLEARVSFWMMNQLFARAPIGFYQKTARKVFANHTAIFSNVPGPTTSQYFAGKEVTGAQAIFMNAIPQVTLVSYDGKVYYNITLDPTVVKDWEKLDDLFRNELLAMGKAVGVEGVSL</sequence>
<keyword evidence="3" id="KW-0808">Transferase</keyword>
<comment type="pathway">
    <text evidence="1">Glycerolipid metabolism; triacylglycerol biosynthesis.</text>
</comment>
<dbReference type="InterPro" id="IPR045034">
    <property type="entry name" value="O-acyltransferase_WSD1-like"/>
</dbReference>
<feature type="domain" description="O-acyltransferase WSD1-like N-terminal" evidence="9">
    <location>
        <begin position="114"/>
        <end position="233"/>
    </location>
</feature>
<dbReference type="InterPro" id="IPR009721">
    <property type="entry name" value="O-acyltransferase_WSD1_C"/>
</dbReference>
<comment type="catalytic activity">
    <reaction evidence="6">
        <text>a long chain fatty alcohol + a fatty acyl-CoA = a long-chain alcohol wax ester + CoA</text>
        <dbReference type="Rhea" id="RHEA:38443"/>
        <dbReference type="ChEBI" id="CHEBI:17135"/>
        <dbReference type="ChEBI" id="CHEBI:57287"/>
        <dbReference type="ChEBI" id="CHEBI:77636"/>
        <dbReference type="ChEBI" id="CHEBI:235323"/>
        <dbReference type="EC" id="2.3.1.75"/>
    </reaction>
</comment>
<comment type="pathway">
    <text evidence="2">Lipid metabolism.</text>
</comment>
<dbReference type="SUPFAM" id="SSF52777">
    <property type="entry name" value="CoA-dependent acyltransferases"/>
    <property type="match status" value="1"/>
</dbReference>
<name>A0A7J6LLW1_PERCH</name>
<evidence type="ECO:0000313" key="12">
    <source>
        <dbReference type="Proteomes" id="UP000591131"/>
    </source>
</evidence>
<evidence type="ECO:0000256" key="1">
    <source>
        <dbReference type="ARBA" id="ARBA00004771"/>
    </source>
</evidence>
<reference evidence="11 12" key="1">
    <citation type="submission" date="2020-04" db="EMBL/GenBank/DDBJ databases">
        <title>Perkinsus chesapeaki whole genome sequence.</title>
        <authorList>
            <person name="Bogema D.R."/>
        </authorList>
    </citation>
    <scope>NUCLEOTIDE SEQUENCE [LARGE SCALE GENOMIC DNA]</scope>
    <source>
        <strain evidence="11">ATCC PRA-425</strain>
    </source>
</reference>
<dbReference type="InterPro" id="IPR004255">
    <property type="entry name" value="O-acyltransferase_WSD1_N"/>
</dbReference>
<dbReference type="OrthoDB" id="619536at2759"/>
<evidence type="ECO:0000256" key="2">
    <source>
        <dbReference type="ARBA" id="ARBA00005189"/>
    </source>
</evidence>
<organism evidence="11 12">
    <name type="scientific">Perkinsus chesapeaki</name>
    <name type="common">Clam parasite</name>
    <name type="synonym">Perkinsus andrewsi</name>
    <dbReference type="NCBI Taxonomy" id="330153"/>
    <lineage>
        <taxon>Eukaryota</taxon>
        <taxon>Sar</taxon>
        <taxon>Alveolata</taxon>
        <taxon>Perkinsozoa</taxon>
        <taxon>Perkinsea</taxon>
        <taxon>Perkinsida</taxon>
        <taxon>Perkinsidae</taxon>
        <taxon>Perkinsus</taxon>
    </lineage>
</organism>
<evidence type="ECO:0000313" key="11">
    <source>
        <dbReference type="EMBL" id="KAF4659911.1"/>
    </source>
</evidence>
<protein>
    <recommendedName>
        <fullName evidence="13">Diacylglycerol O-acyltransferase</fullName>
    </recommendedName>
</protein>
<gene>
    <name evidence="11" type="ORF">FOL47_007385</name>
</gene>